<keyword evidence="4" id="KW-0808">Transferase</keyword>
<name>A0A932FZV4_UNCTE</name>
<proteinExistence type="inferred from homology"/>
<dbReference type="Gene3D" id="3.40.640.10">
    <property type="entry name" value="Type I PLP-dependent aspartate aminotransferase-like (Major domain)"/>
    <property type="match status" value="1"/>
</dbReference>
<organism evidence="11 12">
    <name type="scientific">Tectimicrobiota bacterium</name>
    <dbReference type="NCBI Taxonomy" id="2528274"/>
    <lineage>
        <taxon>Bacteria</taxon>
        <taxon>Pseudomonadati</taxon>
        <taxon>Nitrospinota/Tectimicrobiota group</taxon>
        <taxon>Candidatus Tectimicrobiota</taxon>
    </lineage>
</organism>
<reference evidence="11" key="1">
    <citation type="submission" date="2020-07" db="EMBL/GenBank/DDBJ databases">
        <title>Huge and variable diversity of episymbiotic CPR bacteria and DPANN archaea in groundwater ecosystems.</title>
        <authorList>
            <person name="He C.Y."/>
            <person name="Keren R."/>
            <person name="Whittaker M."/>
            <person name="Farag I.F."/>
            <person name="Doudna J."/>
            <person name="Cate J.H.D."/>
            <person name="Banfield J.F."/>
        </authorList>
    </citation>
    <scope>NUCLEOTIDE SEQUENCE</scope>
    <source>
        <strain evidence="11">NC_groundwater_672_Ag_B-0.1um_62_36</strain>
    </source>
</reference>
<keyword evidence="5 7" id="KW-0663">Pyridoxal phosphate</keyword>
<evidence type="ECO:0000313" key="11">
    <source>
        <dbReference type="EMBL" id="MBI2877889.1"/>
    </source>
</evidence>
<feature type="binding site" evidence="6">
    <location>
        <position position="328"/>
    </location>
    <ligand>
        <name>substrate</name>
    </ligand>
</feature>
<keyword evidence="3 11" id="KW-0032">Aminotransferase</keyword>
<dbReference type="PIRSF" id="PIRSF000524">
    <property type="entry name" value="SPT"/>
    <property type="match status" value="1"/>
</dbReference>
<dbReference type="InterPro" id="IPR020578">
    <property type="entry name" value="Aminotrans_V_PyrdxlP_BS"/>
</dbReference>
<protein>
    <submittedName>
        <fullName evidence="11">Alanine--glyoxylate aminotransferase family protein</fullName>
    </submittedName>
</protein>
<comment type="similarity">
    <text evidence="2 8">Belongs to the class-V pyridoxal-phosphate-dependent aminotransferase family.</text>
</comment>
<sequence>LAPGPTPLLPEAIMEMGRPIIHHRTPEFVSILAAVREDLKYLFQTENDVLLLCSSGTGAMEGAVTNFLSPGDKALVVRAGKFGERWGELCQAYGVEVEAIDLPWGHSVDPQEIAARLQQHPEIKAVFVQSSETSTGARHDVQAIGEIVRRYERTILVVDAISSLGAFPVQTDAWGLDVVVTCSQKALMLPPGLGMVSVSQKAWGLAEEARLPKYYFNFQKERKALAKNENAFTPAVSLIMGLQEVLREIRQEGLETIFARHDLLARATRAAIAALGLQLYARDDPSPSLTAVEVPPGVDGSAIPKMMRDEYGITIAGGQDRAKGKIFRIVHVGYVDRFDIVTAVAALEMVLQRLGWPVTFGRGVGAALEVLSRGDGER</sequence>
<evidence type="ECO:0000259" key="10">
    <source>
        <dbReference type="Pfam" id="PF00266"/>
    </source>
</evidence>
<evidence type="ECO:0000256" key="4">
    <source>
        <dbReference type="ARBA" id="ARBA00022679"/>
    </source>
</evidence>
<feature type="domain" description="Aminotransferase class V" evidence="10">
    <location>
        <begin position="21"/>
        <end position="322"/>
    </location>
</feature>
<dbReference type="InterPro" id="IPR024169">
    <property type="entry name" value="SP_NH2Trfase/AEP_transaminase"/>
</dbReference>
<comment type="caution">
    <text evidence="11">The sequence shown here is derived from an EMBL/GenBank/DDBJ whole genome shotgun (WGS) entry which is preliminary data.</text>
</comment>
<feature type="modified residue" description="N6-(pyridoxal phosphate)lysine" evidence="7">
    <location>
        <position position="185"/>
    </location>
</feature>
<dbReference type="FunFam" id="3.40.640.10:FF:000027">
    <property type="entry name" value="Serine--pyruvate aminotransferase, mitochondrial"/>
    <property type="match status" value="1"/>
</dbReference>
<dbReference type="AlphaFoldDB" id="A0A932FZV4"/>
<accession>A0A932FZV4</accession>
<dbReference type="PROSITE" id="PS00595">
    <property type="entry name" value="AA_TRANSFER_CLASS_5"/>
    <property type="match status" value="1"/>
</dbReference>
<evidence type="ECO:0000256" key="8">
    <source>
        <dbReference type="RuleBase" id="RU004075"/>
    </source>
</evidence>
<evidence type="ECO:0000256" key="9">
    <source>
        <dbReference type="RuleBase" id="RU004504"/>
    </source>
</evidence>
<dbReference type="InterPro" id="IPR015421">
    <property type="entry name" value="PyrdxlP-dep_Trfase_major"/>
</dbReference>
<evidence type="ECO:0000256" key="2">
    <source>
        <dbReference type="ARBA" id="ARBA00009236"/>
    </source>
</evidence>
<evidence type="ECO:0000256" key="3">
    <source>
        <dbReference type="ARBA" id="ARBA00022576"/>
    </source>
</evidence>
<dbReference type="InterPro" id="IPR015422">
    <property type="entry name" value="PyrdxlP-dep_Trfase_small"/>
</dbReference>
<evidence type="ECO:0000256" key="6">
    <source>
        <dbReference type="PIRSR" id="PIRSR000524-1"/>
    </source>
</evidence>
<dbReference type="GO" id="GO:0019265">
    <property type="term" value="P:glycine biosynthetic process, by transamination of glyoxylate"/>
    <property type="evidence" value="ECO:0007669"/>
    <property type="project" value="TreeGrafter"/>
</dbReference>
<dbReference type="Gene3D" id="3.90.1150.10">
    <property type="entry name" value="Aspartate Aminotransferase, domain 1"/>
    <property type="match status" value="1"/>
</dbReference>
<dbReference type="FunFam" id="3.90.1150.10:FF:000031">
    <property type="entry name" value="Serine--glyoxylate aminotransferase"/>
    <property type="match status" value="1"/>
</dbReference>
<dbReference type="Proteomes" id="UP000769766">
    <property type="component" value="Unassembled WGS sequence"/>
</dbReference>
<feature type="non-terminal residue" evidence="11">
    <location>
        <position position="1"/>
    </location>
</feature>
<comment type="cofactor">
    <cofactor evidence="1 7 9">
        <name>pyridoxal 5'-phosphate</name>
        <dbReference type="ChEBI" id="CHEBI:597326"/>
    </cofactor>
</comment>
<evidence type="ECO:0000256" key="5">
    <source>
        <dbReference type="ARBA" id="ARBA00022898"/>
    </source>
</evidence>
<dbReference type="GO" id="GO:0008453">
    <property type="term" value="F:alanine-glyoxylate transaminase activity"/>
    <property type="evidence" value="ECO:0007669"/>
    <property type="project" value="TreeGrafter"/>
</dbReference>
<dbReference type="InterPro" id="IPR000192">
    <property type="entry name" value="Aminotrans_V_dom"/>
</dbReference>
<evidence type="ECO:0000313" key="12">
    <source>
        <dbReference type="Proteomes" id="UP000769766"/>
    </source>
</evidence>
<evidence type="ECO:0000256" key="1">
    <source>
        <dbReference type="ARBA" id="ARBA00001933"/>
    </source>
</evidence>
<evidence type="ECO:0000256" key="7">
    <source>
        <dbReference type="PIRSR" id="PIRSR000524-50"/>
    </source>
</evidence>
<dbReference type="GO" id="GO:0004760">
    <property type="term" value="F:L-serine-pyruvate transaminase activity"/>
    <property type="evidence" value="ECO:0007669"/>
    <property type="project" value="TreeGrafter"/>
</dbReference>
<dbReference type="InterPro" id="IPR015424">
    <property type="entry name" value="PyrdxlP-dep_Trfase"/>
</dbReference>
<dbReference type="PANTHER" id="PTHR21152:SF40">
    <property type="entry name" value="ALANINE--GLYOXYLATE AMINOTRANSFERASE"/>
    <property type="match status" value="1"/>
</dbReference>
<gene>
    <name evidence="11" type="ORF">HYY20_13520</name>
</gene>
<dbReference type="PANTHER" id="PTHR21152">
    <property type="entry name" value="AMINOTRANSFERASE CLASS V"/>
    <property type="match status" value="1"/>
</dbReference>
<dbReference type="SUPFAM" id="SSF53383">
    <property type="entry name" value="PLP-dependent transferases"/>
    <property type="match status" value="1"/>
</dbReference>
<dbReference type="EMBL" id="JACPRF010000411">
    <property type="protein sequence ID" value="MBI2877889.1"/>
    <property type="molecule type" value="Genomic_DNA"/>
</dbReference>
<dbReference type="Pfam" id="PF00266">
    <property type="entry name" value="Aminotran_5"/>
    <property type="match status" value="1"/>
</dbReference>